<evidence type="ECO:0000313" key="2">
    <source>
        <dbReference type="EMBL" id="MFC3578694.1"/>
    </source>
</evidence>
<accession>A0ABV7SNZ7</accession>
<proteinExistence type="predicted"/>
<name>A0ABV7SNZ7_9SPHN</name>
<dbReference type="EMBL" id="JBHRXP010000001">
    <property type="protein sequence ID" value="MFC3578694.1"/>
    <property type="molecule type" value="Genomic_DNA"/>
</dbReference>
<protein>
    <submittedName>
        <fullName evidence="2">Uncharacterized protein</fullName>
    </submittedName>
</protein>
<dbReference type="Proteomes" id="UP001595713">
    <property type="component" value="Unassembled WGS sequence"/>
</dbReference>
<dbReference type="RefSeq" id="WP_261293893.1">
    <property type="nucleotide sequence ID" value="NZ_JANQBK010000004.1"/>
</dbReference>
<keyword evidence="1" id="KW-0732">Signal</keyword>
<evidence type="ECO:0000313" key="3">
    <source>
        <dbReference type="Proteomes" id="UP001595713"/>
    </source>
</evidence>
<comment type="caution">
    <text evidence="2">The sequence shown here is derived from an EMBL/GenBank/DDBJ whole genome shotgun (WGS) entry which is preliminary data.</text>
</comment>
<evidence type="ECO:0000256" key="1">
    <source>
        <dbReference type="SAM" id="SignalP"/>
    </source>
</evidence>
<reference evidence="3" key="1">
    <citation type="journal article" date="2019" name="Int. J. Syst. Evol. Microbiol.">
        <title>The Global Catalogue of Microorganisms (GCM) 10K type strain sequencing project: providing services to taxonomists for standard genome sequencing and annotation.</title>
        <authorList>
            <consortium name="The Broad Institute Genomics Platform"/>
            <consortium name="The Broad Institute Genome Sequencing Center for Infectious Disease"/>
            <person name="Wu L."/>
            <person name="Ma J."/>
        </authorList>
    </citation>
    <scope>NUCLEOTIDE SEQUENCE [LARGE SCALE GENOMIC DNA]</scope>
    <source>
        <strain evidence="3">KCTC 42739</strain>
    </source>
</reference>
<feature type="chain" id="PRO_5047460116" evidence="1">
    <location>
        <begin position="25"/>
        <end position="128"/>
    </location>
</feature>
<organism evidence="2 3">
    <name type="scientific">Sphingomonas hylomeconis</name>
    <dbReference type="NCBI Taxonomy" id="1395958"/>
    <lineage>
        <taxon>Bacteria</taxon>
        <taxon>Pseudomonadati</taxon>
        <taxon>Pseudomonadota</taxon>
        <taxon>Alphaproteobacteria</taxon>
        <taxon>Sphingomonadales</taxon>
        <taxon>Sphingomonadaceae</taxon>
        <taxon>Sphingomonas</taxon>
    </lineage>
</organism>
<feature type="signal peptide" evidence="1">
    <location>
        <begin position="1"/>
        <end position="24"/>
    </location>
</feature>
<sequence>MRPRFRLTALAAAASILTANTAPGGESEPAAVLPLDALRVPVLDAGRLEGTLLVQADLELGASSDASRVPAYRAALLSAALEFARLRVSPNAPVDVQLLSEALTMSVRSVDPQIRHVLIVEVTARSVR</sequence>
<gene>
    <name evidence="2" type="ORF">ACFONA_00830</name>
</gene>
<keyword evidence="3" id="KW-1185">Reference proteome</keyword>